<feature type="domain" description="Man1/Src1-like C-terminal" evidence="9">
    <location>
        <begin position="106"/>
        <end position="227"/>
    </location>
</feature>
<dbReference type="InterPro" id="IPR018996">
    <property type="entry name" value="Man1/Src1-like_C"/>
</dbReference>
<evidence type="ECO:0000313" key="10">
    <source>
        <dbReference type="EMBL" id="GFZ16580.1"/>
    </source>
</evidence>
<name>A0A7J0H0G7_9ERIC</name>
<evidence type="ECO:0000256" key="5">
    <source>
        <dbReference type="ARBA" id="ARBA00023136"/>
    </source>
</evidence>
<keyword evidence="4 8" id="KW-1133">Transmembrane helix</keyword>
<dbReference type="GO" id="GO:0005637">
    <property type="term" value="C:nuclear inner membrane"/>
    <property type="evidence" value="ECO:0007669"/>
    <property type="project" value="UniProtKB-SubCell"/>
</dbReference>
<feature type="region of interest" description="Disordered" evidence="7">
    <location>
        <begin position="245"/>
        <end position="272"/>
    </location>
</feature>
<evidence type="ECO:0000313" key="11">
    <source>
        <dbReference type="Proteomes" id="UP000585474"/>
    </source>
</evidence>
<keyword evidence="6" id="KW-0539">Nucleus</keyword>
<dbReference type="PANTHER" id="PTHR47808:SF2">
    <property type="entry name" value="LEM DOMAIN-CONTAINING PROTEIN 2"/>
    <property type="match status" value="1"/>
</dbReference>
<evidence type="ECO:0000256" key="2">
    <source>
        <dbReference type="ARBA" id="ARBA00022553"/>
    </source>
</evidence>
<dbReference type="Gene3D" id="1.10.10.1180">
    <property type="entry name" value="MAN1, winged-helix domain"/>
    <property type="match status" value="1"/>
</dbReference>
<dbReference type="Pfam" id="PF09402">
    <property type="entry name" value="MSC"/>
    <property type="match status" value="1"/>
</dbReference>
<organism evidence="10 11">
    <name type="scientific">Actinidia rufa</name>
    <dbReference type="NCBI Taxonomy" id="165716"/>
    <lineage>
        <taxon>Eukaryota</taxon>
        <taxon>Viridiplantae</taxon>
        <taxon>Streptophyta</taxon>
        <taxon>Embryophyta</taxon>
        <taxon>Tracheophyta</taxon>
        <taxon>Spermatophyta</taxon>
        <taxon>Magnoliopsida</taxon>
        <taxon>eudicotyledons</taxon>
        <taxon>Gunneridae</taxon>
        <taxon>Pentapetalae</taxon>
        <taxon>asterids</taxon>
        <taxon>Ericales</taxon>
        <taxon>Actinidiaceae</taxon>
        <taxon>Actinidia</taxon>
    </lineage>
</organism>
<keyword evidence="3 8" id="KW-0812">Transmembrane</keyword>
<dbReference type="GO" id="GO:0034399">
    <property type="term" value="C:nuclear periphery"/>
    <property type="evidence" value="ECO:0007669"/>
    <property type="project" value="TreeGrafter"/>
</dbReference>
<comment type="subcellular location">
    <subcellularLocation>
        <location evidence="1">Nucleus inner membrane</location>
    </subcellularLocation>
</comment>
<feature type="transmembrane region" description="Helical" evidence="8">
    <location>
        <begin position="117"/>
        <end position="135"/>
    </location>
</feature>
<evidence type="ECO:0000256" key="4">
    <source>
        <dbReference type="ARBA" id="ARBA00022989"/>
    </source>
</evidence>
<evidence type="ECO:0000259" key="9">
    <source>
        <dbReference type="Pfam" id="PF09402"/>
    </source>
</evidence>
<keyword evidence="11" id="KW-1185">Reference proteome</keyword>
<dbReference type="GO" id="GO:0003682">
    <property type="term" value="F:chromatin binding"/>
    <property type="evidence" value="ECO:0007669"/>
    <property type="project" value="InterPro"/>
</dbReference>
<reference evidence="10 11" key="1">
    <citation type="submission" date="2019-07" db="EMBL/GenBank/DDBJ databases">
        <title>De Novo Assembly of kiwifruit Actinidia rufa.</title>
        <authorList>
            <person name="Sugita-Konishi S."/>
            <person name="Sato K."/>
            <person name="Mori E."/>
            <person name="Abe Y."/>
            <person name="Kisaki G."/>
            <person name="Hamano K."/>
            <person name="Suezawa K."/>
            <person name="Otani M."/>
            <person name="Fukuda T."/>
            <person name="Manabe T."/>
            <person name="Gomi K."/>
            <person name="Tabuchi M."/>
            <person name="Akimitsu K."/>
            <person name="Kataoka I."/>
        </authorList>
    </citation>
    <scope>NUCLEOTIDE SEQUENCE [LARGE SCALE GENOMIC DNA]</scope>
    <source>
        <strain evidence="11">cv. Fuchu</strain>
    </source>
</reference>
<accession>A0A7J0H0G7</accession>
<keyword evidence="5 8" id="KW-0472">Membrane</keyword>
<comment type="caution">
    <text evidence="10">The sequence shown here is derived from an EMBL/GenBank/DDBJ whole genome shotgun (WGS) entry which is preliminary data.</text>
</comment>
<feature type="compositionally biased region" description="Polar residues" evidence="7">
    <location>
        <begin position="250"/>
        <end position="261"/>
    </location>
</feature>
<proteinExistence type="predicted"/>
<evidence type="ECO:0000256" key="3">
    <source>
        <dbReference type="ARBA" id="ARBA00022692"/>
    </source>
</evidence>
<sequence length="272" mass="31590">MRFTSGQSYFDPLHLVGESDGDINETAKKLVRMLNHIFIFQIEKGKLWNDLDEQMENHGLDSPIYEYAKQKATDMVDELLEMRTNIQGIEELKCPDLLVEHYKPFTCYIRQWIAKRALILVPLCALLIGSTWLLLRIRRRNYLSTRAEQLYNQVCDILEEHALISRSSGGEGDPWVVASWLRDHLLLPKERKDRTLWKKVEELVQEDSRLDRYPKLVKGESKVVWEWQVEGSLSSSRKIKKAVESKLKSNEGTSKSSNQQFRGLKAGQLLNS</sequence>
<dbReference type="InterPro" id="IPR044780">
    <property type="entry name" value="Heh2/Src1"/>
</dbReference>
<gene>
    <name evidence="10" type="ORF">Acr_25g0009890</name>
</gene>
<evidence type="ECO:0000256" key="7">
    <source>
        <dbReference type="SAM" id="MobiDB-lite"/>
    </source>
</evidence>
<dbReference type="InterPro" id="IPR041885">
    <property type="entry name" value="MAN1_winged_helix_dom"/>
</dbReference>
<dbReference type="GO" id="GO:0071763">
    <property type="term" value="P:nuclear membrane organization"/>
    <property type="evidence" value="ECO:0007669"/>
    <property type="project" value="TreeGrafter"/>
</dbReference>
<dbReference type="GO" id="GO:0005783">
    <property type="term" value="C:endoplasmic reticulum"/>
    <property type="evidence" value="ECO:0007669"/>
    <property type="project" value="TreeGrafter"/>
</dbReference>
<dbReference type="PANTHER" id="PTHR47808">
    <property type="entry name" value="INNER NUCLEAR MEMBRANE PROTEIN HEH2-RELATED"/>
    <property type="match status" value="1"/>
</dbReference>
<dbReference type="EMBL" id="BJWL01000025">
    <property type="protein sequence ID" value="GFZ16580.1"/>
    <property type="molecule type" value="Genomic_DNA"/>
</dbReference>
<keyword evidence="2" id="KW-0597">Phosphoprotein</keyword>
<dbReference type="OrthoDB" id="341403at2759"/>
<evidence type="ECO:0000256" key="8">
    <source>
        <dbReference type="SAM" id="Phobius"/>
    </source>
</evidence>
<evidence type="ECO:0000256" key="1">
    <source>
        <dbReference type="ARBA" id="ARBA00004540"/>
    </source>
</evidence>
<dbReference type="AlphaFoldDB" id="A0A7J0H0G7"/>
<dbReference type="Proteomes" id="UP000585474">
    <property type="component" value="Unassembled WGS sequence"/>
</dbReference>
<protein>
    <recommendedName>
        <fullName evidence="9">Man1/Src1-like C-terminal domain-containing protein</fullName>
    </recommendedName>
</protein>
<evidence type="ECO:0000256" key="6">
    <source>
        <dbReference type="ARBA" id="ARBA00023242"/>
    </source>
</evidence>